<organism evidence="1 2">
    <name type="scientific">Brachionus plicatilis</name>
    <name type="common">Marine rotifer</name>
    <name type="synonym">Brachionus muelleri</name>
    <dbReference type="NCBI Taxonomy" id="10195"/>
    <lineage>
        <taxon>Eukaryota</taxon>
        <taxon>Metazoa</taxon>
        <taxon>Spiralia</taxon>
        <taxon>Gnathifera</taxon>
        <taxon>Rotifera</taxon>
        <taxon>Eurotatoria</taxon>
        <taxon>Monogononta</taxon>
        <taxon>Pseudotrocha</taxon>
        <taxon>Ploima</taxon>
        <taxon>Brachionidae</taxon>
        <taxon>Brachionus</taxon>
    </lineage>
</organism>
<dbReference type="AlphaFoldDB" id="A0A3M7RQD7"/>
<proteinExistence type="predicted"/>
<comment type="caution">
    <text evidence="1">The sequence shown here is derived from an EMBL/GenBank/DDBJ whole genome shotgun (WGS) entry which is preliminary data.</text>
</comment>
<evidence type="ECO:0000313" key="2">
    <source>
        <dbReference type="Proteomes" id="UP000276133"/>
    </source>
</evidence>
<accession>A0A3M7RQD7</accession>
<reference evidence="1 2" key="1">
    <citation type="journal article" date="2018" name="Sci. Rep.">
        <title>Genomic signatures of local adaptation to the degree of environmental predictability in rotifers.</title>
        <authorList>
            <person name="Franch-Gras L."/>
            <person name="Hahn C."/>
            <person name="Garcia-Roger E.M."/>
            <person name="Carmona M.J."/>
            <person name="Serra M."/>
            <person name="Gomez A."/>
        </authorList>
    </citation>
    <scope>NUCLEOTIDE SEQUENCE [LARGE SCALE GENOMIC DNA]</scope>
    <source>
        <strain evidence="1">HYR1</strain>
    </source>
</reference>
<sequence length="69" mass="7468">MSSISFPNTSQVAISEKCDACIVLGAINEISIINVNIIPPKKDPIILNDCPDIPVQNPILAEETFLSCR</sequence>
<name>A0A3M7RQD7_BRAPC</name>
<dbReference type="Proteomes" id="UP000276133">
    <property type="component" value="Unassembled WGS sequence"/>
</dbReference>
<dbReference type="EMBL" id="REGN01002863">
    <property type="protein sequence ID" value="RNA25751.1"/>
    <property type="molecule type" value="Genomic_DNA"/>
</dbReference>
<evidence type="ECO:0000313" key="1">
    <source>
        <dbReference type="EMBL" id="RNA25751.1"/>
    </source>
</evidence>
<protein>
    <submittedName>
        <fullName evidence="1">Uncharacterized protein</fullName>
    </submittedName>
</protein>
<gene>
    <name evidence="1" type="ORF">BpHYR1_027565</name>
</gene>
<keyword evidence="2" id="KW-1185">Reference proteome</keyword>